<evidence type="ECO:0000256" key="3">
    <source>
        <dbReference type="PROSITE-ProRule" id="PRU01282"/>
    </source>
</evidence>
<dbReference type="InterPro" id="IPR036249">
    <property type="entry name" value="Thioredoxin-like_sf"/>
</dbReference>
<protein>
    <submittedName>
        <fullName evidence="4">Arsenate reductase</fullName>
        <ecNumber evidence="4">1.20.4.1</ecNumber>
    </submittedName>
</protein>
<organism evidence="4 5">
    <name type="scientific">Rosistilla oblonga</name>
    <dbReference type="NCBI Taxonomy" id="2527990"/>
    <lineage>
        <taxon>Bacteria</taxon>
        <taxon>Pseudomonadati</taxon>
        <taxon>Planctomycetota</taxon>
        <taxon>Planctomycetia</taxon>
        <taxon>Pirellulales</taxon>
        <taxon>Pirellulaceae</taxon>
        <taxon>Rosistilla</taxon>
    </lineage>
</organism>
<dbReference type="GO" id="GO:0008794">
    <property type="term" value="F:arsenate reductase (glutaredoxin) activity"/>
    <property type="evidence" value="ECO:0007669"/>
    <property type="project" value="UniProtKB-EC"/>
</dbReference>
<keyword evidence="5" id="KW-1185">Reference proteome</keyword>
<dbReference type="Pfam" id="PF03960">
    <property type="entry name" value="ArsC"/>
    <property type="match status" value="1"/>
</dbReference>
<accession>A0A518IZY0</accession>
<dbReference type="AlphaFoldDB" id="A0A518IZY0"/>
<dbReference type="PANTHER" id="PTHR30041:SF4">
    <property type="entry name" value="ARSENATE REDUCTASE"/>
    <property type="match status" value="1"/>
</dbReference>
<dbReference type="Gene3D" id="3.40.30.10">
    <property type="entry name" value="Glutaredoxin"/>
    <property type="match status" value="1"/>
</dbReference>
<reference evidence="4 5" key="1">
    <citation type="submission" date="2019-02" db="EMBL/GenBank/DDBJ databases">
        <title>Deep-cultivation of Planctomycetes and their phenomic and genomic characterization uncovers novel biology.</title>
        <authorList>
            <person name="Wiegand S."/>
            <person name="Jogler M."/>
            <person name="Boedeker C."/>
            <person name="Pinto D."/>
            <person name="Vollmers J."/>
            <person name="Rivas-Marin E."/>
            <person name="Kohn T."/>
            <person name="Peeters S.H."/>
            <person name="Heuer A."/>
            <person name="Rast P."/>
            <person name="Oberbeckmann S."/>
            <person name="Bunk B."/>
            <person name="Jeske O."/>
            <person name="Meyerdierks A."/>
            <person name="Storesund J.E."/>
            <person name="Kallscheuer N."/>
            <person name="Luecker S."/>
            <person name="Lage O.M."/>
            <person name="Pohl T."/>
            <person name="Merkel B.J."/>
            <person name="Hornburger P."/>
            <person name="Mueller R.-W."/>
            <person name="Bruemmer F."/>
            <person name="Labrenz M."/>
            <person name="Spormann A.M."/>
            <person name="Op den Camp H."/>
            <person name="Overmann J."/>
            <person name="Amann R."/>
            <person name="Jetten M.S.M."/>
            <person name="Mascher T."/>
            <person name="Medema M.H."/>
            <person name="Devos D.P."/>
            <person name="Kaster A.-K."/>
            <person name="Ovreas L."/>
            <person name="Rohde M."/>
            <person name="Galperin M.Y."/>
            <person name="Jogler C."/>
        </authorList>
    </citation>
    <scope>NUCLEOTIDE SEQUENCE [LARGE SCALE GENOMIC DNA]</scope>
    <source>
        <strain evidence="4 5">Mal33</strain>
    </source>
</reference>
<evidence type="ECO:0000313" key="4">
    <source>
        <dbReference type="EMBL" id="QDV58640.1"/>
    </source>
</evidence>
<dbReference type="PANTHER" id="PTHR30041">
    <property type="entry name" value="ARSENATE REDUCTASE"/>
    <property type="match status" value="1"/>
</dbReference>
<dbReference type="InterPro" id="IPR006659">
    <property type="entry name" value="Arsenate_reductase"/>
</dbReference>
<dbReference type="EMBL" id="CP036318">
    <property type="protein sequence ID" value="QDV58640.1"/>
    <property type="molecule type" value="Genomic_DNA"/>
</dbReference>
<dbReference type="CDD" id="cd03034">
    <property type="entry name" value="ArsC_ArsC"/>
    <property type="match status" value="1"/>
</dbReference>
<evidence type="ECO:0000256" key="1">
    <source>
        <dbReference type="ARBA" id="ARBA00007198"/>
    </source>
</evidence>
<keyword evidence="2 4" id="KW-0560">Oxidoreductase</keyword>
<gene>
    <name evidence="4" type="primary">arsC_2</name>
    <name evidence="4" type="ORF">Mal33_46640</name>
</gene>
<dbReference type="Proteomes" id="UP000316770">
    <property type="component" value="Chromosome"/>
</dbReference>
<sequence length="160" mass="17852">MLLLFTGFDPIGRRDRILAVPRADAARCLAEYRTASTFFQLPKSMTTIYHNPRCSKSRAAVELLESRQIEHTVVKYLETPPTEKELKEIVAMLGIEPQQLVRRGEALFKELGLGEKQLSHDEWLAVLAANPKLIERPIVVHGGRAAIGRPIDNVAALLDG</sequence>
<dbReference type="SUPFAM" id="SSF52833">
    <property type="entry name" value="Thioredoxin-like"/>
    <property type="match status" value="1"/>
</dbReference>
<comment type="similarity">
    <text evidence="1 3">Belongs to the ArsC family.</text>
</comment>
<evidence type="ECO:0000256" key="2">
    <source>
        <dbReference type="ARBA" id="ARBA00023002"/>
    </source>
</evidence>
<dbReference type="NCBIfam" id="TIGR00014">
    <property type="entry name" value="arsC"/>
    <property type="match status" value="1"/>
</dbReference>
<evidence type="ECO:0000313" key="5">
    <source>
        <dbReference type="Proteomes" id="UP000316770"/>
    </source>
</evidence>
<proteinExistence type="inferred from homology"/>
<dbReference type="EC" id="1.20.4.1" evidence="4"/>
<dbReference type="PROSITE" id="PS51353">
    <property type="entry name" value="ARSC"/>
    <property type="match status" value="1"/>
</dbReference>
<dbReference type="InterPro" id="IPR006660">
    <property type="entry name" value="Arsenate_reductase-like"/>
</dbReference>
<name>A0A518IZY0_9BACT</name>